<keyword evidence="4" id="KW-1185">Reference proteome</keyword>
<dbReference type="PANTHER" id="PTHR36571">
    <property type="entry name" value="PROTEIN YGIW"/>
    <property type="match status" value="1"/>
</dbReference>
<protein>
    <submittedName>
        <fullName evidence="3">Uncharacterized protein</fullName>
    </submittedName>
</protein>
<feature type="chain" id="PRO_5002991118" evidence="2">
    <location>
        <begin position="28"/>
        <end position="118"/>
    </location>
</feature>
<dbReference type="Pfam" id="PF04076">
    <property type="entry name" value="BOF"/>
    <property type="match status" value="1"/>
</dbReference>
<dbReference type="PANTHER" id="PTHR36571:SF1">
    <property type="entry name" value="PROTEIN YGIW"/>
    <property type="match status" value="1"/>
</dbReference>
<proteinExistence type="predicted"/>
<evidence type="ECO:0000313" key="4">
    <source>
        <dbReference type="Proteomes" id="UP000005709"/>
    </source>
</evidence>
<name>C8PIU1_9BACT</name>
<dbReference type="SUPFAM" id="SSF101756">
    <property type="entry name" value="Hypothetical protein YgiW"/>
    <property type="match status" value="1"/>
</dbReference>
<dbReference type="eggNOG" id="COG3111">
    <property type="taxonomic scope" value="Bacteria"/>
</dbReference>
<organism evidence="3 4">
    <name type="scientific">Campylobacter gracilis RM3268</name>
    <dbReference type="NCBI Taxonomy" id="553220"/>
    <lineage>
        <taxon>Bacteria</taxon>
        <taxon>Pseudomonadati</taxon>
        <taxon>Campylobacterota</taxon>
        <taxon>Epsilonproteobacteria</taxon>
        <taxon>Campylobacterales</taxon>
        <taxon>Campylobacteraceae</taxon>
        <taxon>Campylobacter</taxon>
    </lineage>
</organism>
<evidence type="ECO:0000256" key="1">
    <source>
        <dbReference type="ARBA" id="ARBA00022729"/>
    </source>
</evidence>
<sequence length="118" mass="13056">MVRKFLLSMALCAVAFGAGGFVPSGSAAQTQPLSVKEALKLRDDSFVVIDGKIKSQLKHEHYRFVDQNGDSIEVEIDDDVWRGVSVDENTLVRISGEIDKDFTKTTIDVKNIKILNSK</sequence>
<dbReference type="InterPro" id="IPR005220">
    <property type="entry name" value="CarO-like"/>
</dbReference>
<accession>C8PIU1</accession>
<dbReference type="InterPro" id="IPR036700">
    <property type="entry name" value="BOBF_sf"/>
</dbReference>
<dbReference type="RefSeq" id="WP_005871685.1">
    <property type="nucleotide sequence ID" value="NZ_ACYG01000027.1"/>
</dbReference>
<keyword evidence="1 2" id="KW-0732">Signal</keyword>
<reference evidence="3 4" key="1">
    <citation type="submission" date="2009-07" db="EMBL/GenBank/DDBJ databases">
        <authorList>
            <person name="Madupu R."/>
            <person name="Sebastian Y."/>
            <person name="Durkin A.S."/>
            <person name="Torralba M."/>
            <person name="Methe B."/>
            <person name="Sutton G.G."/>
            <person name="Strausberg R.L."/>
            <person name="Nelson K.E."/>
        </authorList>
    </citation>
    <scope>NUCLEOTIDE SEQUENCE [LARGE SCALE GENOMIC DNA]</scope>
    <source>
        <strain evidence="3 4">RM3268</strain>
    </source>
</reference>
<dbReference type="EMBL" id="ACYG01000027">
    <property type="protein sequence ID" value="EEV16846.1"/>
    <property type="molecule type" value="Genomic_DNA"/>
</dbReference>
<dbReference type="STRING" id="824.CGRAC_0992"/>
<feature type="signal peptide" evidence="2">
    <location>
        <begin position="1"/>
        <end position="27"/>
    </location>
</feature>
<evidence type="ECO:0000313" key="3">
    <source>
        <dbReference type="EMBL" id="EEV16846.1"/>
    </source>
</evidence>
<gene>
    <name evidence="3" type="ORF">CAMGR0001_1140</name>
</gene>
<dbReference type="Gene3D" id="2.40.50.200">
    <property type="entry name" value="Bacterial OB-fold"/>
    <property type="match status" value="1"/>
</dbReference>
<dbReference type="Proteomes" id="UP000005709">
    <property type="component" value="Unassembled WGS sequence"/>
</dbReference>
<dbReference type="AlphaFoldDB" id="C8PIU1"/>
<dbReference type="NCBIfam" id="NF033674">
    <property type="entry name" value="stress_OB_fold"/>
    <property type="match status" value="1"/>
</dbReference>
<dbReference type="OrthoDB" id="6650354at2"/>
<comment type="caution">
    <text evidence="3">The sequence shown here is derived from an EMBL/GenBank/DDBJ whole genome shotgun (WGS) entry which is preliminary data.</text>
</comment>
<evidence type="ECO:0000256" key="2">
    <source>
        <dbReference type="SAM" id="SignalP"/>
    </source>
</evidence>